<dbReference type="Gene3D" id="3.90.1170.50">
    <property type="entry name" value="Aldehyde oxidase/xanthine dehydrogenase, a/b hammerhead"/>
    <property type="match status" value="1"/>
</dbReference>
<sequence>MKSIIGESIPRVDGWEKVTGKTKYPSDFYMDNMLYLKIVRATQVHALIKSIDISTVEKIEDVYIFTAKDVKENNFGNIIKDQPVFCDKKVRFYGEPIAMVAAPTKALASYAAEKIKIEYEALPIVEDATKALDGKSPDLHRNGNLLDELHYENRHIDKGFENSKLILEDVFNAPMIDHVYMETESGVSYMDEDGKLTVLVGTQNAFHDQREISHALGIPIEKVRVKGLVTGGGFGGKDGNTVQIYLALATLKTGRPAKLIFSREESLVTSYKRHPAKVYIKMGFGEDGKIKAFEGKVYFDTGAYAALGPAVLGLGTEHFIGPYEIENVKLDGYLVYTNKPPASAMRGFGAPQVLFATETLINRAAKKLGIDPIDIRIKNALEVEKQGPFGQRMKHSVGIKEALQKIKESDLWRQRAENGDKNTAYGIAAGFLSCGMGAGIYDGAKVKIQKKGQRYLVSIGTVEIGQGSLTAYTQMAAEALNVSTDRIDVIYADTKKTFDCGSVAASRTTYIIGKAIIEASKNLNESEKDYAIGEAVFPESCKRDIGIGLPHMMYTFLANAVKMHINPLTGEITLLDIVAATEAGKIINPSGLAGQIQGGIGQGIGYALMENMNFKNGQLQQKNLSTYLIPTTMDVCSIESLTVDSYEKSGPFGAKGAAEVGTVAIAPAITGGLIDKWDLCINKLPISREEIVKQLTEKGIIKEYIG</sequence>
<dbReference type="Proteomes" id="UP001222800">
    <property type="component" value="Chromosome"/>
</dbReference>
<feature type="domain" description="Aldehyde oxidase/xanthine dehydrogenase a/b hammerhead" evidence="1">
    <location>
        <begin position="19"/>
        <end position="123"/>
    </location>
</feature>
<dbReference type="InterPro" id="IPR037165">
    <property type="entry name" value="AldOxase/xan_DH_Mopterin-bd_sf"/>
</dbReference>
<proteinExistence type="predicted"/>
<dbReference type="InterPro" id="IPR008274">
    <property type="entry name" value="AldOxase/xan_DH_MoCoBD1"/>
</dbReference>
<dbReference type="SUPFAM" id="SSF56003">
    <property type="entry name" value="Molybdenum cofactor-binding domain"/>
    <property type="match status" value="1"/>
</dbReference>
<dbReference type="InterPro" id="IPR016208">
    <property type="entry name" value="Ald_Oxase/xanthine_DH-like"/>
</dbReference>
<dbReference type="InterPro" id="IPR036856">
    <property type="entry name" value="Ald_Oxase/Xan_DH_a/b_sf"/>
</dbReference>
<dbReference type="SUPFAM" id="SSF54665">
    <property type="entry name" value="CO dehydrogenase molybdoprotein N-domain-like"/>
    <property type="match status" value="1"/>
</dbReference>
<dbReference type="PANTHER" id="PTHR11908">
    <property type="entry name" value="XANTHINE DEHYDROGENASE"/>
    <property type="match status" value="1"/>
</dbReference>
<gene>
    <name evidence="2" type="ORF">P4S50_13420</name>
</gene>
<organism evidence="2 3">
    <name type="scientific">Tepidibacter hydrothermalis</name>
    <dbReference type="NCBI Taxonomy" id="3036126"/>
    <lineage>
        <taxon>Bacteria</taxon>
        <taxon>Bacillati</taxon>
        <taxon>Bacillota</taxon>
        <taxon>Clostridia</taxon>
        <taxon>Peptostreptococcales</taxon>
        <taxon>Peptostreptococcaceae</taxon>
        <taxon>Tepidibacter</taxon>
    </lineage>
</organism>
<protein>
    <submittedName>
        <fullName evidence="2">Xanthine dehydrogenase family protein molybdopterin-binding subunit</fullName>
    </submittedName>
</protein>
<dbReference type="InterPro" id="IPR000674">
    <property type="entry name" value="Ald_Oxase/Xan_DH_a/b"/>
</dbReference>
<name>A0ABY8E921_9FIRM</name>
<dbReference type="Pfam" id="PF20256">
    <property type="entry name" value="MoCoBD_2"/>
    <property type="match status" value="2"/>
</dbReference>
<dbReference type="PANTHER" id="PTHR11908:SF157">
    <property type="entry name" value="XANTHINE DEHYDROGENASE SUBUNIT D-RELATED"/>
    <property type="match status" value="1"/>
</dbReference>
<evidence type="ECO:0000313" key="3">
    <source>
        <dbReference type="Proteomes" id="UP001222800"/>
    </source>
</evidence>
<dbReference type="Pfam" id="PF01315">
    <property type="entry name" value="Ald_Xan_dh_C"/>
    <property type="match status" value="1"/>
</dbReference>
<dbReference type="SMART" id="SM01008">
    <property type="entry name" value="Ald_Xan_dh_C"/>
    <property type="match status" value="1"/>
</dbReference>
<keyword evidence="3" id="KW-1185">Reference proteome</keyword>
<dbReference type="Pfam" id="PF02738">
    <property type="entry name" value="MoCoBD_1"/>
    <property type="match status" value="1"/>
</dbReference>
<dbReference type="InterPro" id="IPR046867">
    <property type="entry name" value="AldOxase/xan_DH_MoCoBD2"/>
</dbReference>
<accession>A0ABY8E921</accession>
<dbReference type="EMBL" id="CP120733">
    <property type="protein sequence ID" value="WFD09382.1"/>
    <property type="molecule type" value="Genomic_DNA"/>
</dbReference>
<dbReference type="RefSeq" id="WP_277731307.1">
    <property type="nucleotide sequence ID" value="NZ_CP120733.1"/>
</dbReference>
<dbReference type="Gene3D" id="3.30.365.10">
    <property type="entry name" value="Aldehyde oxidase/xanthine dehydrogenase, molybdopterin binding domain"/>
    <property type="match status" value="5"/>
</dbReference>
<reference evidence="2 3" key="1">
    <citation type="submission" date="2023-03" db="EMBL/GenBank/DDBJ databases">
        <title>Complete genome sequence of Tepidibacter sp. SWIR-1, isolated from a deep-sea hydrothermal vent.</title>
        <authorList>
            <person name="Li X."/>
        </authorList>
    </citation>
    <scope>NUCLEOTIDE SEQUENCE [LARGE SCALE GENOMIC DNA]</scope>
    <source>
        <strain evidence="2 3">SWIR-1</strain>
    </source>
</reference>
<evidence type="ECO:0000259" key="1">
    <source>
        <dbReference type="SMART" id="SM01008"/>
    </source>
</evidence>
<evidence type="ECO:0000313" key="2">
    <source>
        <dbReference type="EMBL" id="WFD09382.1"/>
    </source>
</evidence>